<evidence type="ECO:0000256" key="2">
    <source>
        <dbReference type="SAM" id="SignalP"/>
    </source>
</evidence>
<dbReference type="SUPFAM" id="SSF56925">
    <property type="entry name" value="OMPA-like"/>
    <property type="match status" value="1"/>
</dbReference>
<evidence type="ECO:0000313" key="3">
    <source>
        <dbReference type="EMBL" id="PNG25765.1"/>
    </source>
</evidence>
<dbReference type="Proteomes" id="UP000236286">
    <property type="component" value="Unassembled WGS sequence"/>
</dbReference>
<dbReference type="RefSeq" id="WP_102843920.1">
    <property type="nucleotide sequence ID" value="NZ_PDZR01000012.1"/>
</dbReference>
<protein>
    <recommendedName>
        <fullName evidence="5">OmpW family protein</fullName>
    </recommendedName>
</protein>
<feature type="signal peptide" evidence="2">
    <location>
        <begin position="1"/>
        <end position="23"/>
    </location>
</feature>
<dbReference type="GO" id="GO:0019867">
    <property type="term" value="C:outer membrane"/>
    <property type="evidence" value="ECO:0007669"/>
    <property type="project" value="InterPro"/>
</dbReference>
<dbReference type="AlphaFoldDB" id="A0A2J7TG60"/>
<proteinExistence type="inferred from homology"/>
<name>A0A2J7TG60_METSI</name>
<dbReference type="GO" id="GO:0055085">
    <property type="term" value="P:transmembrane transport"/>
    <property type="evidence" value="ECO:0007669"/>
    <property type="project" value="TreeGrafter"/>
</dbReference>
<dbReference type="InterPro" id="IPR011250">
    <property type="entry name" value="OMP/PagP_B-barrel"/>
</dbReference>
<evidence type="ECO:0000313" key="4">
    <source>
        <dbReference type="Proteomes" id="UP000236286"/>
    </source>
</evidence>
<feature type="chain" id="PRO_5014334817" description="OmpW family protein" evidence="2">
    <location>
        <begin position="24"/>
        <end position="243"/>
    </location>
</feature>
<organism evidence="3 4">
    <name type="scientific">Methylocella silvestris</name>
    <dbReference type="NCBI Taxonomy" id="199596"/>
    <lineage>
        <taxon>Bacteria</taxon>
        <taxon>Pseudomonadati</taxon>
        <taxon>Pseudomonadota</taxon>
        <taxon>Alphaproteobacteria</taxon>
        <taxon>Hyphomicrobiales</taxon>
        <taxon>Beijerinckiaceae</taxon>
        <taxon>Methylocella</taxon>
    </lineage>
</organism>
<dbReference type="PANTHER" id="PTHR36920:SF1">
    <property type="entry name" value="OUTER MEMBRANE PROTEIN W"/>
    <property type="match status" value="1"/>
</dbReference>
<comment type="similarity">
    <text evidence="1">Belongs to the OmpW/AlkL family.</text>
</comment>
<dbReference type="PANTHER" id="PTHR36920">
    <property type="match status" value="1"/>
</dbReference>
<reference evidence="3 4" key="1">
    <citation type="submission" date="2017-10" db="EMBL/GenBank/DDBJ databases">
        <title>Genome announcement of Methylocella silvestris TVC from permafrost.</title>
        <authorList>
            <person name="Wang J."/>
            <person name="Geng K."/>
            <person name="Ul-Haque F."/>
            <person name="Crombie A.T."/>
            <person name="Street L.E."/>
            <person name="Wookey P.A."/>
            <person name="Murrell J.C."/>
            <person name="Pratscher J."/>
        </authorList>
    </citation>
    <scope>NUCLEOTIDE SEQUENCE [LARGE SCALE GENOMIC DNA]</scope>
    <source>
        <strain evidence="3 4">TVC</strain>
    </source>
</reference>
<dbReference type="OrthoDB" id="9807574at2"/>
<keyword evidence="2" id="KW-0732">Signal</keyword>
<sequence>MIRLVRCAMAALILGCAAGAASAADVPAVEPAPPPPQDFYQPWQVRLRALGVVPTSGGSLSTTGGGFVSNGFRANSTVVPELDISYFFTKNLAIEAICCLTKHNVYLSGGSLSGQRVASALLFPPTVLAQYHWTNFGAFQPYIGVGVNYTHYFSTQPDYFILNTVTIGDSWGIAGQVGFDYMIDEHWGFNFDVKKIMMNPRVTGTIAPGNTSIIGRAALSPWLIGGGITFRFGGAAAPVVAKY</sequence>
<gene>
    <name evidence="3" type="ORF">CR492_11650</name>
</gene>
<dbReference type="InterPro" id="IPR005618">
    <property type="entry name" value="OMPW"/>
</dbReference>
<evidence type="ECO:0008006" key="5">
    <source>
        <dbReference type="Google" id="ProtNLM"/>
    </source>
</evidence>
<accession>A0A2J7TG60</accession>
<evidence type="ECO:0000256" key="1">
    <source>
        <dbReference type="ARBA" id="ARBA00009330"/>
    </source>
</evidence>
<dbReference type="Gene3D" id="2.40.160.20">
    <property type="match status" value="1"/>
</dbReference>
<dbReference type="Pfam" id="PF03922">
    <property type="entry name" value="OmpW"/>
    <property type="match status" value="1"/>
</dbReference>
<dbReference type="EMBL" id="PDZR01000012">
    <property type="protein sequence ID" value="PNG25765.1"/>
    <property type="molecule type" value="Genomic_DNA"/>
</dbReference>
<comment type="caution">
    <text evidence="3">The sequence shown here is derived from an EMBL/GenBank/DDBJ whole genome shotgun (WGS) entry which is preliminary data.</text>
</comment>